<evidence type="ECO:0000256" key="2">
    <source>
        <dbReference type="ARBA" id="ARBA00013855"/>
    </source>
</evidence>
<dbReference type="PANTHER" id="PTHR34138">
    <property type="entry name" value="CELL SHAPE-DETERMINING PROTEIN MREC"/>
    <property type="match status" value="1"/>
</dbReference>
<accession>A0A5C6Q6U7</accession>
<reference evidence="9 11" key="1">
    <citation type="submission" date="2019-07" db="EMBL/GenBank/DDBJ databases">
        <title>Genomes of sea-ice associated Colwellia species.</title>
        <authorList>
            <person name="Bowman J.P."/>
        </authorList>
    </citation>
    <scope>NUCLEOTIDE SEQUENCE [LARGE SCALE GENOMIC DNA]</scope>
    <source>
        <strain evidence="8 10">ACAM 607</strain>
        <strain evidence="9 11">IC036</strain>
    </source>
</reference>
<dbReference type="Gene3D" id="2.40.10.350">
    <property type="entry name" value="Rod shape-determining protein MreC, domain 2"/>
    <property type="match status" value="1"/>
</dbReference>
<evidence type="ECO:0000256" key="6">
    <source>
        <dbReference type="SAM" id="MobiDB-lite"/>
    </source>
</evidence>
<comment type="caution">
    <text evidence="9">The sequence shown here is derived from an EMBL/GenBank/DDBJ whole genome shotgun (WGS) entry which is preliminary data.</text>
</comment>
<comment type="similarity">
    <text evidence="1 5">Belongs to the MreC family.</text>
</comment>
<dbReference type="InterPro" id="IPR055342">
    <property type="entry name" value="MreC_beta-barrel_core"/>
</dbReference>
<evidence type="ECO:0000313" key="10">
    <source>
        <dbReference type="Proteomes" id="UP000321525"/>
    </source>
</evidence>
<dbReference type="EMBL" id="VOLQ01000030">
    <property type="protein sequence ID" value="TWX64629.1"/>
    <property type="molecule type" value="Genomic_DNA"/>
</dbReference>
<evidence type="ECO:0000313" key="9">
    <source>
        <dbReference type="EMBL" id="TWX64629.1"/>
    </source>
</evidence>
<dbReference type="InterPro" id="IPR007221">
    <property type="entry name" value="MreC"/>
</dbReference>
<organism evidence="9 11">
    <name type="scientific">Colwellia hornerae</name>
    <dbReference type="NCBI Taxonomy" id="89402"/>
    <lineage>
        <taxon>Bacteria</taxon>
        <taxon>Pseudomonadati</taxon>
        <taxon>Pseudomonadota</taxon>
        <taxon>Gammaproteobacteria</taxon>
        <taxon>Alteromonadales</taxon>
        <taxon>Colwelliaceae</taxon>
        <taxon>Colwellia</taxon>
    </lineage>
</organism>
<dbReference type="InterPro" id="IPR042177">
    <property type="entry name" value="Cell/Rod_1"/>
</dbReference>
<dbReference type="EMBL" id="VOLR01000027">
    <property type="protein sequence ID" value="TWX55613.1"/>
    <property type="molecule type" value="Genomic_DNA"/>
</dbReference>
<feature type="domain" description="Rod shape-determining protein MreC beta-barrel core" evidence="7">
    <location>
        <begin position="123"/>
        <end position="270"/>
    </location>
</feature>
<dbReference type="GO" id="GO:0005886">
    <property type="term" value="C:plasma membrane"/>
    <property type="evidence" value="ECO:0007669"/>
    <property type="project" value="TreeGrafter"/>
</dbReference>
<gene>
    <name evidence="9" type="primary">mreC</name>
    <name evidence="8" type="ORF">ESZ26_16045</name>
    <name evidence="9" type="ORF">ESZ27_14100</name>
</gene>
<dbReference type="RefSeq" id="WP_146800469.1">
    <property type="nucleotide sequence ID" value="NZ_VOLP01000026.1"/>
</dbReference>
<proteinExistence type="inferred from homology"/>
<dbReference type="Gene3D" id="2.40.10.340">
    <property type="entry name" value="Rod shape-determining protein MreC, domain 1"/>
    <property type="match status" value="1"/>
</dbReference>
<sequence length="306" mass="34119">MNPIFKHGPSPQHRLMLVLFCSASLIFFDHKMNSFENIRGYLQSMVSPLQYLATTPKQVMTWAAENIVTRRQLLSDNQAYKVAELRFHQQLLALEIIKKENERLRLLLASPIRGEVKKMVAEIISVDSDPYSQQVVINRGSDDGVFEGQPVIDDEGIVGQVLHVGINSSRVILITDVTHAVPVRVSRNGVRLVASGTGQIDRLTHNFVQHSTDVRTGDLLVTSGLGDKYPEGYPVARVTKVSQNDANAFALVQSEPVAKIDRLRYLLLLWPEKAAEIFAPSQKVVTPNLRDSKKSENNTGLNNVDT</sequence>
<dbReference type="Proteomes" id="UP000321525">
    <property type="component" value="Unassembled WGS sequence"/>
</dbReference>
<dbReference type="GO" id="GO:0008360">
    <property type="term" value="P:regulation of cell shape"/>
    <property type="evidence" value="ECO:0007669"/>
    <property type="project" value="UniProtKB-KW"/>
</dbReference>
<evidence type="ECO:0000259" key="7">
    <source>
        <dbReference type="Pfam" id="PF04085"/>
    </source>
</evidence>
<evidence type="ECO:0000313" key="8">
    <source>
        <dbReference type="EMBL" id="TWX55613.1"/>
    </source>
</evidence>
<dbReference type="AlphaFoldDB" id="A0A5C6Q6U7"/>
<evidence type="ECO:0000256" key="1">
    <source>
        <dbReference type="ARBA" id="ARBA00009369"/>
    </source>
</evidence>
<evidence type="ECO:0000313" key="11">
    <source>
        <dbReference type="Proteomes" id="UP000321917"/>
    </source>
</evidence>
<dbReference type="Pfam" id="PF04085">
    <property type="entry name" value="MreC"/>
    <property type="match status" value="1"/>
</dbReference>
<keyword evidence="10" id="KW-1185">Reference proteome</keyword>
<dbReference type="InterPro" id="IPR042175">
    <property type="entry name" value="Cell/Rod_MreC_2"/>
</dbReference>
<dbReference type="PANTHER" id="PTHR34138:SF1">
    <property type="entry name" value="CELL SHAPE-DETERMINING PROTEIN MREC"/>
    <property type="match status" value="1"/>
</dbReference>
<dbReference type="NCBIfam" id="TIGR00219">
    <property type="entry name" value="mreC"/>
    <property type="match status" value="1"/>
</dbReference>
<protein>
    <recommendedName>
        <fullName evidence="2 5">Cell shape-determining protein MreC</fullName>
    </recommendedName>
    <alternativeName>
        <fullName evidence="4 5">Cell shape protein MreC</fullName>
    </alternativeName>
</protein>
<dbReference type="Proteomes" id="UP000321917">
    <property type="component" value="Unassembled WGS sequence"/>
</dbReference>
<feature type="region of interest" description="Disordered" evidence="6">
    <location>
        <begin position="286"/>
        <end position="306"/>
    </location>
</feature>
<dbReference type="OrthoDB" id="9808025at2"/>
<keyword evidence="3 5" id="KW-0133">Cell shape</keyword>
<name>A0A5C6Q6U7_9GAMM</name>
<evidence type="ECO:0000256" key="3">
    <source>
        <dbReference type="ARBA" id="ARBA00022960"/>
    </source>
</evidence>
<evidence type="ECO:0000256" key="4">
    <source>
        <dbReference type="ARBA" id="ARBA00032089"/>
    </source>
</evidence>
<feature type="compositionally biased region" description="Polar residues" evidence="6">
    <location>
        <begin position="297"/>
        <end position="306"/>
    </location>
</feature>
<dbReference type="PIRSF" id="PIRSF038471">
    <property type="entry name" value="MreC"/>
    <property type="match status" value="1"/>
</dbReference>
<comment type="function">
    <text evidence="5">Involved in formation and maintenance of cell shape.</text>
</comment>
<evidence type="ECO:0000256" key="5">
    <source>
        <dbReference type="PIRNR" id="PIRNR038471"/>
    </source>
</evidence>